<organism evidence="1 2">
    <name type="scientific">Novosphingobium album</name>
    <name type="common">ex Hu et al. 2023</name>
    <dbReference type="NCBI Taxonomy" id="2930093"/>
    <lineage>
        <taxon>Bacteria</taxon>
        <taxon>Pseudomonadati</taxon>
        <taxon>Pseudomonadota</taxon>
        <taxon>Alphaproteobacteria</taxon>
        <taxon>Sphingomonadales</taxon>
        <taxon>Sphingomonadaceae</taxon>
        <taxon>Novosphingobium</taxon>
    </lineage>
</organism>
<dbReference type="RefSeq" id="WP_243996141.1">
    <property type="nucleotide sequence ID" value="NZ_JALHLE010000041.1"/>
</dbReference>
<accession>A0ABT0B742</accession>
<gene>
    <name evidence="1" type="ORF">MTR64_19125</name>
</gene>
<evidence type="ECO:0000313" key="2">
    <source>
        <dbReference type="Proteomes" id="UP001162880"/>
    </source>
</evidence>
<dbReference type="EMBL" id="JALHLE010000041">
    <property type="protein sequence ID" value="MCJ2180691.1"/>
    <property type="molecule type" value="Genomic_DNA"/>
</dbReference>
<dbReference type="InterPro" id="IPR010710">
    <property type="entry name" value="DUF1289"/>
</dbReference>
<dbReference type="Proteomes" id="UP001162880">
    <property type="component" value="Unassembled WGS sequence"/>
</dbReference>
<dbReference type="Pfam" id="PF06945">
    <property type="entry name" value="DUF1289"/>
    <property type="match status" value="1"/>
</dbReference>
<protein>
    <submittedName>
        <fullName evidence="1">DUF1289 domain-containing protein</fullName>
    </submittedName>
</protein>
<dbReference type="PANTHER" id="PTHR35175">
    <property type="entry name" value="DUF1289 DOMAIN-CONTAINING PROTEIN"/>
    <property type="match status" value="1"/>
</dbReference>
<keyword evidence="2" id="KW-1185">Reference proteome</keyword>
<comment type="caution">
    <text evidence="1">The sequence shown here is derived from an EMBL/GenBank/DDBJ whole genome shotgun (WGS) entry which is preliminary data.</text>
</comment>
<reference evidence="1" key="1">
    <citation type="submission" date="2022-03" db="EMBL/GenBank/DDBJ databases">
        <title>Identification of a novel bacterium isolated from mangrove sediments.</title>
        <authorList>
            <person name="Pan X."/>
        </authorList>
    </citation>
    <scope>NUCLEOTIDE SEQUENCE</scope>
    <source>
        <strain evidence="1">B2580</strain>
    </source>
</reference>
<proteinExistence type="predicted"/>
<dbReference type="PANTHER" id="PTHR35175:SF2">
    <property type="entry name" value="DUF1289 DOMAIN-CONTAINING PROTEIN"/>
    <property type="match status" value="1"/>
</dbReference>
<sequence>MATVPSPCTGVCRIEPKTGWCLGCRRTMDEIAGWRDMSEAGRRAVVAQLGEREPVRT</sequence>
<name>A0ABT0B742_9SPHN</name>
<evidence type="ECO:0000313" key="1">
    <source>
        <dbReference type="EMBL" id="MCJ2180691.1"/>
    </source>
</evidence>